<proteinExistence type="predicted"/>
<dbReference type="AlphaFoldDB" id="A0A401IEN8"/>
<protein>
    <submittedName>
        <fullName evidence="1">Glucose-6-phosphatedehydrogenase-6-phosphogluconolactonase</fullName>
    </submittedName>
</protein>
<evidence type="ECO:0000313" key="2">
    <source>
        <dbReference type="Proteomes" id="UP000287247"/>
    </source>
</evidence>
<dbReference type="RefSeq" id="WP_124978506.1">
    <property type="nucleotide sequence ID" value="NZ_BDQK01000003.1"/>
</dbReference>
<organism evidence="1 2">
    <name type="scientific">Aphanothece sacrum FPU1</name>
    <dbReference type="NCBI Taxonomy" id="1920663"/>
    <lineage>
        <taxon>Bacteria</taxon>
        <taxon>Bacillati</taxon>
        <taxon>Cyanobacteriota</taxon>
        <taxon>Cyanophyceae</taxon>
        <taxon>Oscillatoriophycideae</taxon>
        <taxon>Chroococcales</taxon>
        <taxon>Aphanothecaceae</taxon>
        <taxon>Aphanothece</taxon>
    </lineage>
</organism>
<dbReference type="EMBL" id="BDQK01000003">
    <property type="protein sequence ID" value="GBF79704.1"/>
    <property type="molecule type" value="Genomic_DNA"/>
</dbReference>
<keyword evidence="2" id="KW-1185">Reference proteome</keyword>
<sequence length="203" mass="22296">MTTITVGTGSGLPSTINELTKLILWNAIKIKEIQPKEQRNLYENFPTQRIMTYQIFETPNYGVRCALQLIIKLNSDWLSTTGKTWEKAVPILINEDSPQGAVNTFTPGTGGSIPSGVNTQAKLAMWCVDAASRTNPTGQIVEDENVGSIPLVQLSLGKAFDGFETALIRYSIPLSQTHLSQTTPLWEQALAFNYVPLPSDLLV</sequence>
<comment type="caution">
    <text evidence="1">The sequence shown here is derived from an EMBL/GenBank/DDBJ whole genome shotgun (WGS) entry which is preliminary data.</text>
</comment>
<evidence type="ECO:0000313" key="1">
    <source>
        <dbReference type="EMBL" id="GBF79704.1"/>
    </source>
</evidence>
<dbReference type="Proteomes" id="UP000287247">
    <property type="component" value="Unassembled WGS sequence"/>
</dbReference>
<name>A0A401IEN8_APHSA</name>
<gene>
    <name evidence="1" type="ORF">AsFPU1_1103</name>
</gene>
<reference evidence="2" key="1">
    <citation type="submission" date="2017-05" db="EMBL/GenBank/DDBJ databases">
        <title>Physiological properties and genetic analysis related to exopolysaccharide production of fresh-water unicellular cyanobacterium Aphanothece sacrum, Suizenji Nori, that has been cultured as a food source in Japan.</title>
        <authorList>
            <person name="Kanesaki Y."/>
            <person name="Yoshikawa S."/>
            <person name="Ohki K."/>
        </authorList>
    </citation>
    <scope>NUCLEOTIDE SEQUENCE [LARGE SCALE GENOMIC DNA]</scope>
    <source>
        <strain evidence="2">FPU1</strain>
    </source>
</reference>
<accession>A0A401IEN8</accession>